<dbReference type="SUPFAM" id="SSF103473">
    <property type="entry name" value="MFS general substrate transporter"/>
    <property type="match status" value="1"/>
</dbReference>
<dbReference type="OrthoDB" id="9776171at2"/>
<dbReference type="GO" id="GO:0005886">
    <property type="term" value="C:plasma membrane"/>
    <property type="evidence" value="ECO:0007669"/>
    <property type="project" value="UniProtKB-SubCell"/>
</dbReference>
<organism evidence="7 8">
    <name type="scientific">Amycolatopsis albispora</name>
    <dbReference type="NCBI Taxonomy" id="1804986"/>
    <lineage>
        <taxon>Bacteria</taxon>
        <taxon>Bacillati</taxon>
        <taxon>Actinomycetota</taxon>
        <taxon>Actinomycetes</taxon>
        <taxon>Pseudonocardiales</taxon>
        <taxon>Pseudonocardiaceae</taxon>
        <taxon>Amycolatopsis</taxon>
    </lineage>
</organism>
<keyword evidence="4 5" id="KW-0472">Membrane</keyword>
<sequence>MPTTPVVSRRRVMAALFTGVACMNIAMAGASTAGVLIATESPGPGWSGVPSAAGVLGTAAGALGSARLVVSHGRRRSLLITYGLGSFGALLAAAGAVTGLFPVLLVGLLVLGLGNGGAQLSRYAAADLYPDERKGQALSAIVWAGTVGALAGPPLIAPAARTADLLGLPGLAGPLLVAALVTAAAAVVSAALPRSIPDAHPRTPETSGSEGFAVAFAQRAVRGPLLAMVAAQVAMVAMMTMSAPQLHQHGHGLDVVGWILTAHMIGMFALAPLSGRIADRWGGRVTIFAGIGTLAVASAAAVAAPTSHTAGIPLSLFLLGYGWNLVFVGGSSLLSTQHRKLQGTVDAVVWSTSALAGLAAGPLFALGGYVLVAVVAGVAALIPLVALTDH</sequence>
<keyword evidence="8" id="KW-1185">Reference proteome</keyword>
<dbReference type="Gene3D" id="1.20.1250.20">
    <property type="entry name" value="MFS general substrate transporter like domains"/>
    <property type="match status" value="2"/>
</dbReference>
<evidence type="ECO:0000313" key="8">
    <source>
        <dbReference type="Proteomes" id="UP000250434"/>
    </source>
</evidence>
<accession>A0A344LLL9</accession>
<dbReference type="InterPro" id="IPR011701">
    <property type="entry name" value="MFS"/>
</dbReference>
<evidence type="ECO:0000313" key="7">
    <source>
        <dbReference type="EMBL" id="AXB48943.1"/>
    </source>
</evidence>
<dbReference type="InterPro" id="IPR036259">
    <property type="entry name" value="MFS_trans_sf"/>
</dbReference>
<feature type="transmembrane region" description="Helical" evidence="5">
    <location>
        <begin position="49"/>
        <end position="70"/>
    </location>
</feature>
<evidence type="ECO:0000259" key="6">
    <source>
        <dbReference type="PROSITE" id="PS50850"/>
    </source>
</evidence>
<feature type="transmembrane region" description="Helical" evidence="5">
    <location>
        <begin position="225"/>
        <end position="243"/>
    </location>
</feature>
<feature type="transmembrane region" description="Helical" evidence="5">
    <location>
        <begin position="77"/>
        <end position="97"/>
    </location>
</feature>
<evidence type="ECO:0000256" key="4">
    <source>
        <dbReference type="ARBA" id="ARBA00023136"/>
    </source>
</evidence>
<comment type="subcellular location">
    <subcellularLocation>
        <location evidence="1">Cell membrane</location>
        <topology evidence="1">Multi-pass membrane protein</topology>
    </subcellularLocation>
</comment>
<dbReference type="Pfam" id="PF07690">
    <property type="entry name" value="MFS_1"/>
    <property type="match status" value="1"/>
</dbReference>
<name>A0A344LLL9_9PSEU</name>
<dbReference type="PROSITE" id="PS50850">
    <property type="entry name" value="MFS"/>
    <property type="match status" value="1"/>
</dbReference>
<feature type="transmembrane region" description="Helical" evidence="5">
    <location>
        <begin position="137"/>
        <end position="159"/>
    </location>
</feature>
<feature type="transmembrane region" description="Helical" evidence="5">
    <location>
        <begin position="171"/>
        <end position="192"/>
    </location>
</feature>
<feature type="transmembrane region" description="Helical" evidence="5">
    <location>
        <begin position="255"/>
        <end position="273"/>
    </location>
</feature>
<feature type="transmembrane region" description="Helical" evidence="5">
    <location>
        <begin position="366"/>
        <end position="387"/>
    </location>
</feature>
<feature type="transmembrane region" description="Helical" evidence="5">
    <location>
        <begin position="285"/>
        <end position="304"/>
    </location>
</feature>
<dbReference type="GO" id="GO:0022857">
    <property type="term" value="F:transmembrane transporter activity"/>
    <property type="evidence" value="ECO:0007669"/>
    <property type="project" value="InterPro"/>
</dbReference>
<keyword evidence="3 5" id="KW-1133">Transmembrane helix</keyword>
<proteinExistence type="predicted"/>
<evidence type="ECO:0000256" key="5">
    <source>
        <dbReference type="SAM" id="Phobius"/>
    </source>
</evidence>
<feature type="transmembrane region" description="Helical" evidence="5">
    <location>
        <begin position="103"/>
        <end position="125"/>
    </location>
</feature>
<dbReference type="PANTHER" id="PTHR23534:SF1">
    <property type="entry name" value="MAJOR FACILITATOR SUPERFAMILY PROTEIN"/>
    <property type="match status" value="1"/>
</dbReference>
<keyword evidence="2 5" id="KW-0812">Transmembrane</keyword>
<protein>
    <submittedName>
        <fullName evidence="7">MFS transporter</fullName>
    </submittedName>
</protein>
<dbReference type="InterPro" id="IPR020846">
    <property type="entry name" value="MFS_dom"/>
</dbReference>
<evidence type="ECO:0000256" key="1">
    <source>
        <dbReference type="ARBA" id="ARBA00004651"/>
    </source>
</evidence>
<dbReference type="PANTHER" id="PTHR23534">
    <property type="entry name" value="MFS PERMEASE"/>
    <property type="match status" value="1"/>
</dbReference>
<feature type="transmembrane region" description="Helical" evidence="5">
    <location>
        <begin position="341"/>
        <end position="360"/>
    </location>
</feature>
<dbReference type="AlphaFoldDB" id="A0A344LLL9"/>
<dbReference type="KEGG" id="aab:A4R43_31330"/>
<feature type="transmembrane region" description="Helical" evidence="5">
    <location>
        <begin position="12"/>
        <end position="37"/>
    </location>
</feature>
<gene>
    <name evidence="7" type="ORF">A4R43_31330</name>
</gene>
<evidence type="ECO:0000256" key="3">
    <source>
        <dbReference type="ARBA" id="ARBA00022989"/>
    </source>
</evidence>
<feature type="domain" description="Major facilitator superfamily (MFS) profile" evidence="6">
    <location>
        <begin position="10"/>
        <end position="390"/>
    </location>
</feature>
<dbReference type="Proteomes" id="UP000250434">
    <property type="component" value="Chromosome"/>
</dbReference>
<feature type="transmembrane region" description="Helical" evidence="5">
    <location>
        <begin position="310"/>
        <end position="329"/>
    </location>
</feature>
<dbReference type="EMBL" id="CP015163">
    <property type="protein sequence ID" value="AXB48943.1"/>
    <property type="molecule type" value="Genomic_DNA"/>
</dbReference>
<evidence type="ECO:0000256" key="2">
    <source>
        <dbReference type="ARBA" id="ARBA00022692"/>
    </source>
</evidence>
<reference evidence="7 8" key="1">
    <citation type="submission" date="2016-04" db="EMBL/GenBank/DDBJ databases">
        <title>Complete genome sequence and analysis of deep-sea sediment isolate, Amycolatopsis sp. WP1.</title>
        <authorList>
            <person name="Wang H."/>
            <person name="Chen S."/>
            <person name="Wu Q."/>
        </authorList>
    </citation>
    <scope>NUCLEOTIDE SEQUENCE [LARGE SCALE GENOMIC DNA]</scope>
    <source>
        <strain evidence="7 8">WP1</strain>
    </source>
</reference>